<feature type="non-terminal residue" evidence="2">
    <location>
        <position position="94"/>
    </location>
</feature>
<dbReference type="AlphaFoldDB" id="A0A093H358"/>
<evidence type="ECO:0000313" key="2">
    <source>
        <dbReference type="EMBL" id="KFV73482.1"/>
    </source>
</evidence>
<name>A0A093H358_DRYPU</name>
<evidence type="ECO:0000313" key="3">
    <source>
        <dbReference type="Proteomes" id="UP000053875"/>
    </source>
</evidence>
<proteinExistence type="predicted"/>
<protein>
    <submittedName>
        <fullName evidence="2">Uncharacterized protein</fullName>
    </submittedName>
</protein>
<feature type="region of interest" description="Disordered" evidence="1">
    <location>
        <begin position="43"/>
        <end position="64"/>
    </location>
</feature>
<gene>
    <name evidence="2" type="ORF">N307_03423</name>
</gene>
<evidence type="ECO:0000256" key="1">
    <source>
        <dbReference type="SAM" id="MobiDB-lite"/>
    </source>
</evidence>
<dbReference type="Proteomes" id="UP000053875">
    <property type="component" value="Unassembled WGS sequence"/>
</dbReference>
<sequence>AGSLPRSLVYDVCLATGTLSSDFHFLGPLLPCFPAGMPPGAAPQRSSVCSQEASNLGEGGHSAAQVGVRRRPRLCGVVRGQPVVGIKAWGSGVS</sequence>
<dbReference type="EMBL" id="KL217092">
    <property type="protein sequence ID" value="KFV73482.1"/>
    <property type="molecule type" value="Genomic_DNA"/>
</dbReference>
<keyword evidence="3" id="KW-1185">Reference proteome</keyword>
<reference evidence="2 3" key="1">
    <citation type="submission" date="2014-04" db="EMBL/GenBank/DDBJ databases">
        <title>Genome evolution of avian class.</title>
        <authorList>
            <person name="Zhang G."/>
            <person name="Li C."/>
        </authorList>
    </citation>
    <scope>NUCLEOTIDE SEQUENCE [LARGE SCALE GENOMIC DNA]</scope>
    <source>
        <strain evidence="2">BGI_N307</strain>
    </source>
</reference>
<dbReference type="STRING" id="118200.A0A093H358"/>
<organism evidence="2 3">
    <name type="scientific">Dryobates pubescens</name>
    <name type="common">Downy woodpecker</name>
    <name type="synonym">Picoides pubescens</name>
    <dbReference type="NCBI Taxonomy" id="118200"/>
    <lineage>
        <taxon>Eukaryota</taxon>
        <taxon>Metazoa</taxon>
        <taxon>Chordata</taxon>
        <taxon>Craniata</taxon>
        <taxon>Vertebrata</taxon>
        <taxon>Euteleostomi</taxon>
        <taxon>Archelosauria</taxon>
        <taxon>Archosauria</taxon>
        <taxon>Dinosauria</taxon>
        <taxon>Saurischia</taxon>
        <taxon>Theropoda</taxon>
        <taxon>Coelurosauria</taxon>
        <taxon>Aves</taxon>
        <taxon>Neognathae</taxon>
        <taxon>Neoaves</taxon>
        <taxon>Telluraves</taxon>
        <taxon>Coraciimorphae</taxon>
        <taxon>Piciformes</taxon>
        <taxon>Picidae</taxon>
        <taxon>Dryobates</taxon>
    </lineage>
</organism>
<feature type="compositionally biased region" description="Polar residues" evidence="1">
    <location>
        <begin position="44"/>
        <end position="54"/>
    </location>
</feature>
<feature type="non-terminal residue" evidence="2">
    <location>
        <position position="1"/>
    </location>
</feature>
<accession>A0A093H358</accession>